<dbReference type="GO" id="GO:0070475">
    <property type="term" value="P:rRNA base methylation"/>
    <property type="evidence" value="ECO:0007669"/>
    <property type="project" value="TreeGrafter"/>
</dbReference>
<feature type="compositionally biased region" description="Basic residues" evidence="6">
    <location>
        <begin position="587"/>
        <end position="597"/>
    </location>
</feature>
<evidence type="ECO:0000259" key="7">
    <source>
        <dbReference type="PROSITE" id="PS51686"/>
    </source>
</evidence>
<dbReference type="PROSITE" id="PS51686">
    <property type="entry name" value="SAM_MT_RSMB_NOP"/>
    <property type="match status" value="1"/>
</dbReference>
<feature type="compositionally biased region" description="Basic and acidic residues" evidence="6">
    <location>
        <begin position="468"/>
        <end position="489"/>
    </location>
</feature>
<dbReference type="InterPro" id="IPR011023">
    <property type="entry name" value="Nop2p"/>
</dbReference>
<feature type="binding site" evidence="5">
    <location>
        <begin position="245"/>
        <end position="251"/>
    </location>
    <ligand>
        <name>S-adenosyl-L-methionine</name>
        <dbReference type="ChEBI" id="CHEBI:59789"/>
    </ligand>
</feature>
<comment type="caution">
    <text evidence="5">Lacks conserved residue(s) required for the propagation of feature annotation.</text>
</comment>
<dbReference type="AlphaFoldDB" id="A0AAV4LUK3"/>
<feature type="region of interest" description="Disordered" evidence="6">
    <location>
        <begin position="459"/>
        <end position="597"/>
    </location>
</feature>
<feature type="region of interest" description="Disordered" evidence="6">
    <location>
        <begin position="1"/>
        <end position="53"/>
    </location>
</feature>
<evidence type="ECO:0000256" key="6">
    <source>
        <dbReference type="SAM" id="MobiDB-lite"/>
    </source>
</evidence>
<dbReference type="GO" id="GO:0000470">
    <property type="term" value="P:maturation of LSU-rRNA"/>
    <property type="evidence" value="ECO:0007669"/>
    <property type="project" value="TreeGrafter"/>
</dbReference>
<feature type="compositionally biased region" description="Acidic residues" evidence="6">
    <location>
        <begin position="8"/>
        <end position="52"/>
    </location>
</feature>
<dbReference type="RefSeq" id="XP_067715366.1">
    <property type="nucleotide sequence ID" value="XM_067859265.1"/>
</dbReference>
<keyword evidence="3 5" id="KW-0949">S-adenosyl-L-methionine</keyword>
<gene>
    <name evidence="8" type="ORF">BcabD6B2_27320</name>
</gene>
<dbReference type="GO" id="GO:0009383">
    <property type="term" value="F:rRNA (cytosine-C5-)-methyltransferase activity"/>
    <property type="evidence" value="ECO:0007669"/>
    <property type="project" value="TreeGrafter"/>
</dbReference>
<dbReference type="SUPFAM" id="SSF53335">
    <property type="entry name" value="S-adenosyl-L-methionine-dependent methyltransferases"/>
    <property type="match status" value="1"/>
</dbReference>
<dbReference type="GO" id="GO:0003723">
    <property type="term" value="F:RNA binding"/>
    <property type="evidence" value="ECO:0007669"/>
    <property type="project" value="UniProtKB-UniRule"/>
</dbReference>
<protein>
    <submittedName>
        <fullName evidence="8">Nucleolar protein</fullName>
    </submittedName>
</protein>
<keyword evidence="9" id="KW-1185">Reference proteome</keyword>
<dbReference type="NCBIfam" id="TIGR00446">
    <property type="entry name" value="nop2p"/>
    <property type="match status" value="1"/>
</dbReference>
<dbReference type="Gene3D" id="3.30.70.1170">
    <property type="entry name" value="Sun protein, domain 3"/>
    <property type="match status" value="1"/>
</dbReference>
<keyword evidence="4 5" id="KW-0694">RNA-binding</keyword>
<evidence type="ECO:0000256" key="4">
    <source>
        <dbReference type="ARBA" id="ARBA00022884"/>
    </source>
</evidence>
<feature type="compositionally biased region" description="Low complexity" evidence="6">
    <location>
        <begin position="522"/>
        <end position="553"/>
    </location>
</feature>
<feature type="compositionally biased region" description="Polar residues" evidence="6">
    <location>
        <begin position="645"/>
        <end position="654"/>
    </location>
</feature>
<feature type="active site" description="Nucleophile" evidence="5">
    <location>
        <position position="382"/>
    </location>
</feature>
<dbReference type="Pfam" id="PF01189">
    <property type="entry name" value="Methyltr_RsmB-F"/>
    <property type="match status" value="1"/>
</dbReference>
<sequence>MVKIELIESNDESEGYSDDSVEPDDFDPAAPEPEDDEEEGDSDGLPDVEADDLGTKVDLTDLAAVKSRIESICGLLSNWSSASKAEAITKERGAYLKELQDMVSAYYGYSDELAEYFLKVRCRSLVNMTSAALQSHRSHPILRGQRTATTDDSAREHLEDASVCPRLVPITAFSKELAAALIARGANVDPVGNWSKEGLVVHSSQVPIGATPEYLAGHYMMQSAASLIPVLALGAREGEKVLDVAAAPGGKATHIAQTMNNGGILYANDFNKERCTALVANIHRSGPTPPPSPSPRLGITNTIVTNYNGLDLKGVLPPLDRVLCDAPCSGLGVISKDPSVKVKRTIMDLKQNADLQKRLLLACIDMVKVNAKNGNCVVYSTCSISVEENEQVVDYALKMRDVKLVPLGVDVGSPALSNFRGRHFHPSIGKHARRFYPHLHNLDGFFVAKLVKLSSKVPTLTKRHREWRPRDSDASEHAPKVQKVDDETAPRPSKAALATGKRVKTKLAPSSQLKDTATGAETKVTSKVSSKVASKVNPKAKVVKSTTKPTKTTRATKRDTQPTEPEPKRAPTSKRGTKGKPEDATRKTKQVKTKLKTIKGKSKREALDVLSSIHVVHFPVCGHGAVRVVSCVAGRRKGNIRPLPATSTDNNSPQLLRPRDVPSRHRSRRTRPASLEHAATPPAAVLLQAPQHRVVGTPPPRAHDLDPARLRGADGGLLVAVARVRARLEVVYLLQQKLKDVLDVVPRHRRGLEQVQVPLVGEHGRLVPVHLPHRRVLDGQVDLVADQHHHDVGLGGEPKLVEPLLAVVEALTARDVVHQQRADRTAVVRAGDAAIALLPCCVPYLGLDRPPACERHRPRGELHAYRGLGLLGERAPDVLAQQVALACMMVSALNHSLRGHAWQTTLI</sequence>
<feature type="region of interest" description="Disordered" evidence="6">
    <location>
        <begin position="638"/>
        <end position="679"/>
    </location>
</feature>
<keyword evidence="1 5" id="KW-0489">Methyltransferase</keyword>
<evidence type="ECO:0000256" key="1">
    <source>
        <dbReference type="ARBA" id="ARBA00022603"/>
    </source>
</evidence>
<evidence type="ECO:0000313" key="9">
    <source>
        <dbReference type="Proteomes" id="UP001497744"/>
    </source>
</evidence>
<dbReference type="InterPro" id="IPR029063">
    <property type="entry name" value="SAM-dependent_MTases_sf"/>
</dbReference>
<dbReference type="Proteomes" id="UP001497744">
    <property type="component" value="Unassembled WGS sequence"/>
</dbReference>
<dbReference type="PANTHER" id="PTHR22807:SF30">
    <property type="entry name" value="28S RRNA (CYTOSINE(4447)-C(5))-METHYLTRANSFERASE-RELATED"/>
    <property type="match status" value="1"/>
</dbReference>
<organism evidence="8 9">
    <name type="scientific">Babesia caballi</name>
    <dbReference type="NCBI Taxonomy" id="5871"/>
    <lineage>
        <taxon>Eukaryota</taxon>
        <taxon>Sar</taxon>
        <taxon>Alveolata</taxon>
        <taxon>Apicomplexa</taxon>
        <taxon>Aconoidasida</taxon>
        <taxon>Piroplasmida</taxon>
        <taxon>Babesiidae</taxon>
        <taxon>Babesia</taxon>
    </lineage>
</organism>
<dbReference type="GeneID" id="94194778"/>
<dbReference type="PANTHER" id="PTHR22807">
    <property type="entry name" value="NOP2 YEAST -RELATED NOL1/NOP2/FMU SUN DOMAIN-CONTAINING"/>
    <property type="match status" value="1"/>
</dbReference>
<comment type="caution">
    <text evidence="8">The sequence shown here is derived from an EMBL/GenBank/DDBJ whole genome shotgun (WGS) entry which is preliminary data.</text>
</comment>
<keyword evidence="2 5" id="KW-0808">Transferase</keyword>
<feature type="binding site" evidence="5">
    <location>
        <position position="325"/>
    </location>
    <ligand>
        <name>S-adenosyl-L-methionine</name>
        <dbReference type="ChEBI" id="CHEBI:59789"/>
    </ligand>
</feature>
<dbReference type="GO" id="GO:0005730">
    <property type="term" value="C:nucleolus"/>
    <property type="evidence" value="ECO:0007669"/>
    <property type="project" value="TreeGrafter"/>
</dbReference>
<evidence type="ECO:0000256" key="3">
    <source>
        <dbReference type="ARBA" id="ARBA00022691"/>
    </source>
</evidence>
<dbReference type="InterPro" id="IPR049560">
    <property type="entry name" value="MeTrfase_RsmB-F_NOP2_cat"/>
</dbReference>
<feature type="domain" description="SAM-dependent MTase RsmB/NOP-type" evidence="7">
    <location>
        <begin position="153"/>
        <end position="453"/>
    </location>
</feature>
<evidence type="ECO:0000256" key="2">
    <source>
        <dbReference type="ARBA" id="ARBA00022679"/>
    </source>
</evidence>
<comment type="similarity">
    <text evidence="5">Belongs to the class I-like SAM-binding methyltransferase superfamily. RsmB/NOP family.</text>
</comment>
<dbReference type="InterPro" id="IPR001678">
    <property type="entry name" value="MeTrfase_RsmB-F_NOP2_dom"/>
</dbReference>
<dbReference type="PRINTS" id="PR02008">
    <property type="entry name" value="RCMTFAMILY"/>
</dbReference>
<dbReference type="InterPro" id="IPR023267">
    <property type="entry name" value="RCMT"/>
</dbReference>
<evidence type="ECO:0000313" key="8">
    <source>
        <dbReference type="EMBL" id="GIX63297.1"/>
    </source>
</evidence>
<feature type="binding site" evidence="5">
    <location>
        <position position="269"/>
    </location>
    <ligand>
        <name>S-adenosyl-L-methionine</name>
        <dbReference type="ChEBI" id="CHEBI:59789"/>
    </ligand>
</feature>
<evidence type="ECO:0000256" key="5">
    <source>
        <dbReference type="PROSITE-ProRule" id="PRU01023"/>
    </source>
</evidence>
<accession>A0AAV4LUK3</accession>
<dbReference type="Gene3D" id="3.40.50.150">
    <property type="entry name" value="Vaccinia Virus protein VP39"/>
    <property type="match status" value="1"/>
</dbReference>
<proteinExistence type="inferred from homology"/>
<name>A0AAV4LUK3_BABCB</name>
<feature type="compositionally biased region" description="Basic and acidic residues" evidence="6">
    <location>
        <begin position="556"/>
        <end position="569"/>
    </location>
</feature>
<dbReference type="EMBL" id="BPLF01000002">
    <property type="protein sequence ID" value="GIX63297.1"/>
    <property type="molecule type" value="Genomic_DNA"/>
</dbReference>
<reference evidence="8 9" key="1">
    <citation type="submission" date="2021-06" db="EMBL/GenBank/DDBJ databases">
        <title>Genome sequence of Babesia caballi.</title>
        <authorList>
            <person name="Yamagishi J."/>
            <person name="Kidaka T."/>
            <person name="Ochi A."/>
        </authorList>
    </citation>
    <scope>NUCLEOTIDE SEQUENCE [LARGE SCALE GENOMIC DNA]</scope>
    <source>
        <strain evidence="8">USDA-D6B2</strain>
    </source>
</reference>